<dbReference type="EMBL" id="CP012033">
    <property type="protein sequence ID" value="AKP64702.1"/>
    <property type="molecule type" value="Genomic_DNA"/>
</dbReference>
<accession>A0AAC8UW12</accession>
<name>A0AAC8UW12_9LACO</name>
<reference evidence="2 3" key="1">
    <citation type="submission" date="2015-07" db="EMBL/GenBank/DDBJ databases">
        <title>Lactobacillus korensis/26-25/ whole genome sequencing.</title>
        <authorList>
            <person name="Kim M.K."/>
            <person name="Im W.-T."/>
            <person name="Srinivasan S."/>
            <person name="Lee J.-J."/>
        </authorList>
    </citation>
    <scope>NUCLEOTIDE SEQUENCE [LARGE SCALE GENOMIC DNA]</scope>
    <source>
        <strain evidence="2 3">26-25</strain>
    </source>
</reference>
<feature type="transmembrane region" description="Helical" evidence="1">
    <location>
        <begin position="53"/>
        <end position="76"/>
    </location>
</feature>
<sequence>MKKLYNRYQLQFTSYFESIELLTIVILIVTFGIKGPIDLFTKGHYYLTNYIRISIISIIGVALSFIDVLIVDCINAKRKGKKDKRKR</sequence>
<evidence type="ECO:0000313" key="2">
    <source>
        <dbReference type="EMBL" id="AKP64702.1"/>
    </source>
</evidence>
<gene>
    <name evidence="2" type="ORF">ABN16_06625</name>
</gene>
<keyword evidence="3" id="KW-1185">Reference proteome</keyword>
<keyword evidence="1" id="KW-0812">Transmembrane</keyword>
<organism evidence="2 3">
    <name type="scientific">Levilactobacillus koreensis</name>
    <dbReference type="NCBI Taxonomy" id="637971"/>
    <lineage>
        <taxon>Bacteria</taxon>
        <taxon>Bacillati</taxon>
        <taxon>Bacillota</taxon>
        <taxon>Bacilli</taxon>
        <taxon>Lactobacillales</taxon>
        <taxon>Lactobacillaceae</taxon>
        <taxon>Levilactobacillus</taxon>
    </lineage>
</organism>
<dbReference type="KEGG" id="lko:ABN16_06625"/>
<dbReference type="Proteomes" id="UP000036000">
    <property type="component" value="Chromosome"/>
</dbReference>
<evidence type="ECO:0000313" key="3">
    <source>
        <dbReference type="Proteomes" id="UP000036000"/>
    </source>
</evidence>
<evidence type="ECO:0000256" key="1">
    <source>
        <dbReference type="SAM" id="Phobius"/>
    </source>
</evidence>
<feature type="transmembrane region" description="Helical" evidence="1">
    <location>
        <begin position="12"/>
        <end position="33"/>
    </location>
</feature>
<keyword evidence="1" id="KW-0472">Membrane</keyword>
<dbReference type="AlphaFoldDB" id="A0AAC8UW12"/>
<proteinExistence type="predicted"/>
<keyword evidence="1" id="KW-1133">Transmembrane helix</keyword>
<protein>
    <submittedName>
        <fullName evidence="2">Uncharacterized protein</fullName>
    </submittedName>
</protein>